<dbReference type="RefSeq" id="WP_178367353.1">
    <property type="nucleotide sequence ID" value="NZ_JACADJ010000050.1"/>
</dbReference>
<accession>A0A850TB94</accession>
<sequence length="66" mass="7534">MKQIIIDVLDSGEIKIETRGFKGKSCIEESQFLKDLLGEEKARNLVPAYYQTKNKVVIRKHLPLCG</sequence>
<reference evidence="1 2" key="1">
    <citation type="submission" date="2020-06" db="EMBL/GenBank/DDBJ databases">
        <title>High-quality draft genome of sulfate reducer Desulfobacter latus type strain AcrS2 isolated from marine sediment.</title>
        <authorList>
            <person name="Hoppe M."/>
            <person name="Larsen C.K."/>
            <person name="Marshall I.P.G."/>
            <person name="Schramm A."/>
            <person name="Marietou A.G."/>
        </authorList>
    </citation>
    <scope>NUCLEOTIDE SEQUENCE [LARGE SCALE GENOMIC DNA]</scope>
    <source>
        <strain evidence="1 2">AcRS2</strain>
    </source>
</reference>
<comment type="caution">
    <text evidence="1">The sequence shown here is derived from an EMBL/GenBank/DDBJ whole genome shotgun (WGS) entry which is preliminary data.</text>
</comment>
<dbReference type="EMBL" id="JACADJ010000050">
    <property type="protein sequence ID" value="NWH05898.1"/>
    <property type="molecule type" value="Genomic_DNA"/>
</dbReference>
<name>A0A850TB94_9BACT</name>
<protein>
    <submittedName>
        <fullName evidence="1">DUF2997 domain-containing protein</fullName>
    </submittedName>
</protein>
<dbReference type="Pfam" id="PF11211">
    <property type="entry name" value="DUF2997"/>
    <property type="match status" value="1"/>
</dbReference>
<evidence type="ECO:0000313" key="1">
    <source>
        <dbReference type="EMBL" id="NWH05898.1"/>
    </source>
</evidence>
<dbReference type="Proteomes" id="UP000553343">
    <property type="component" value="Unassembled WGS sequence"/>
</dbReference>
<keyword evidence="2" id="KW-1185">Reference proteome</keyword>
<proteinExistence type="predicted"/>
<evidence type="ECO:0000313" key="2">
    <source>
        <dbReference type="Proteomes" id="UP000553343"/>
    </source>
</evidence>
<dbReference type="InterPro" id="IPR021375">
    <property type="entry name" value="DUF2997"/>
</dbReference>
<organism evidence="1 2">
    <name type="scientific">Desulfobacter latus</name>
    <dbReference type="NCBI Taxonomy" id="2292"/>
    <lineage>
        <taxon>Bacteria</taxon>
        <taxon>Pseudomonadati</taxon>
        <taxon>Thermodesulfobacteriota</taxon>
        <taxon>Desulfobacteria</taxon>
        <taxon>Desulfobacterales</taxon>
        <taxon>Desulfobacteraceae</taxon>
        <taxon>Desulfobacter</taxon>
    </lineage>
</organism>
<dbReference type="AlphaFoldDB" id="A0A850TB94"/>
<gene>
    <name evidence="1" type="ORF">HXW94_13035</name>
</gene>